<evidence type="ECO:0000256" key="4">
    <source>
        <dbReference type="SAM" id="MobiDB-lite"/>
    </source>
</evidence>
<dbReference type="OrthoDB" id="6253080at2759"/>
<dbReference type="InterPro" id="IPR036770">
    <property type="entry name" value="Ankyrin_rpt-contain_sf"/>
</dbReference>
<evidence type="ECO:0000313" key="6">
    <source>
        <dbReference type="Proteomes" id="UP000275846"/>
    </source>
</evidence>
<feature type="compositionally biased region" description="Polar residues" evidence="4">
    <location>
        <begin position="199"/>
        <end position="209"/>
    </location>
</feature>
<reference evidence="5 6" key="2">
    <citation type="submission" date="2018-11" db="EMBL/GenBank/DDBJ databases">
        <authorList>
            <consortium name="Pathogen Informatics"/>
        </authorList>
    </citation>
    <scope>NUCLEOTIDE SEQUENCE [LARGE SCALE GENOMIC DNA]</scope>
    <source>
        <strain evidence="5 6">NST_G2</strain>
    </source>
</reference>
<accession>A0A183SVZ8</accession>
<feature type="compositionally biased region" description="Low complexity" evidence="4">
    <location>
        <begin position="404"/>
        <end position="423"/>
    </location>
</feature>
<keyword evidence="6" id="KW-1185">Reference proteome</keyword>
<dbReference type="EMBL" id="UYSU01034631">
    <property type="protein sequence ID" value="VDL94781.1"/>
    <property type="molecule type" value="Genomic_DNA"/>
</dbReference>
<sequence length="423" mass="45619">MVRVAFLLSRRPQDQYSGDRNLGKVGSGGQWAKNTVFEPGRPLTGKKMVAKYECFCVCILNCSEEGVEETVEHQRALACLQTLLALQASTPVSPSVYGLLLRQAASVGSDAALRILLLNCATQSSLLQMSKMRALQLAARNGYLNSVRLLVESGANAMRANGQGQTALDLAVANDHKDIVNFLLSHIIGRQAGMLERTSTGRPTISNCGPSGKTHALLRPGKITTGVEPTKLRSSSSLSFLSNYSVPPVITDCRRRFSSRNDSSISTGEENGTTYEMPPSDDDESDTLRLPNPLELGSADASDSETSLQEVSDTESSRLKYLSKVEFASYEQKRQSLPPMLFTRCEELPCGASLQRFPSVMPSPRFAFLGVPTSPLPHSLLLPHLIPVSRQSQEDRKCERAQVAGAAGAAPGCTTTPGSDPTE</sequence>
<feature type="repeat" description="ANK" evidence="3">
    <location>
        <begin position="130"/>
        <end position="162"/>
    </location>
</feature>
<dbReference type="PROSITE" id="PS50297">
    <property type="entry name" value="ANK_REP_REGION"/>
    <property type="match status" value="1"/>
</dbReference>
<dbReference type="InterPro" id="IPR050776">
    <property type="entry name" value="Ank_Repeat/CDKN_Inhibitor"/>
</dbReference>
<feature type="region of interest" description="Disordered" evidence="4">
    <location>
        <begin position="199"/>
        <end position="218"/>
    </location>
</feature>
<dbReference type="SUPFAM" id="SSF48403">
    <property type="entry name" value="Ankyrin repeat"/>
    <property type="match status" value="1"/>
</dbReference>
<dbReference type="Pfam" id="PF12796">
    <property type="entry name" value="Ank_2"/>
    <property type="match status" value="1"/>
</dbReference>
<evidence type="ECO:0000313" key="5">
    <source>
        <dbReference type="EMBL" id="VDL94781.1"/>
    </source>
</evidence>
<keyword evidence="2 3" id="KW-0040">ANK repeat</keyword>
<dbReference type="Gene3D" id="1.25.40.20">
    <property type="entry name" value="Ankyrin repeat-containing domain"/>
    <property type="match status" value="1"/>
</dbReference>
<feature type="compositionally biased region" description="Polar residues" evidence="4">
    <location>
        <begin position="260"/>
        <end position="274"/>
    </location>
</feature>
<evidence type="ECO:0000256" key="2">
    <source>
        <dbReference type="ARBA" id="ARBA00023043"/>
    </source>
</evidence>
<organism evidence="7">
    <name type="scientific">Schistocephalus solidus</name>
    <name type="common">Tapeworm</name>
    <dbReference type="NCBI Taxonomy" id="70667"/>
    <lineage>
        <taxon>Eukaryota</taxon>
        <taxon>Metazoa</taxon>
        <taxon>Spiralia</taxon>
        <taxon>Lophotrochozoa</taxon>
        <taxon>Platyhelminthes</taxon>
        <taxon>Cestoda</taxon>
        <taxon>Eucestoda</taxon>
        <taxon>Diphyllobothriidea</taxon>
        <taxon>Diphyllobothriidae</taxon>
        <taxon>Schistocephalus</taxon>
    </lineage>
</organism>
<dbReference type="PANTHER" id="PTHR24201:SF15">
    <property type="entry name" value="ANKYRIN REPEAT DOMAIN-CONTAINING PROTEIN 66"/>
    <property type="match status" value="1"/>
</dbReference>
<name>A0A183SVZ8_SCHSO</name>
<feature type="region of interest" description="Disordered" evidence="4">
    <location>
        <begin position="391"/>
        <end position="423"/>
    </location>
</feature>
<reference evidence="7" key="1">
    <citation type="submission" date="2016-06" db="UniProtKB">
        <authorList>
            <consortium name="WormBaseParasite"/>
        </authorList>
    </citation>
    <scope>IDENTIFICATION</scope>
</reference>
<dbReference type="AlphaFoldDB" id="A0A183SVZ8"/>
<dbReference type="PANTHER" id="PTHR24201">
    <property type="entry name" value="ANK_REP_REGION DOMAIN-CONTAINING PROTEIN"/>
    <property type="match status" value="1"/>
</dbReference>
<dbReference type="PROSITE" id="PS50088">
    <property type="entry name" value="ANK_REPEAT"/>
    <property type="match status" value="1"/>
</dbReference>
<evidence type="ECO:0000256" key="3">
    <source>
        <dbReference type="PROSITE-ProRule" id="PRU00023"/>
    </source>
</evidence>
<evidence type="ECO:0000313" key="7">
    <source>
        <dbReference type="WBParaSite" id="SSLN_0000872901-mRNA-1"/>
    </source>
</evidence>
<evidence type="ECO:0000256" key="1">
    <source>
        <dbReference type="ARBA" id="ARBA00022737"/>
    </source>
</evidence>
<proteinExistence type="predicted"/>
<dbReference type="SMART" id="SM00248">
    <property type="entry name" value="ANK"/>
    <property type="match status" value="2"/>
</dbReference>
<dbReference type="WBParaSite" id="SSLN_0000872901-mRNA-1">
    <property type="protein sequence ID" value="SSLN_0000872901-mRNA-1"/>
    <property type="gene ID" value="SSLN_0000872901"/>
</dbReference>
<dbReference type="InterPro" id="IPR002110">
    <property type="entry name" value="Ankyrin_rpt"/>
</dbReference>
<protein>
    <submittedName>
        <fullName evidence="7">ANK_REP_REGION domain-containing protein</fullName>
    </submittedName>
</protein>
<keyword evidence="1" id="KW-0677">Repeat</keyword>
<gene>
    <name evidence="5" type="ORF">SSLN_LOCUS8396</name>
</gene>
<dbReference type="STRING" id="70667.A0A183SVZ8"/>
<feature type="region of interest" description="Disordered" evidence="4">
    <location>
        <begin position="257"/>
        <end position="315"/>
    </location>
</feature>
<dbReference type="Proteomes" id="UP000275846">
    <property type="component" value="Unassembled WGS sequence"/>
</dbReference>